<accession>A0A238KN80</accession>
<feature type="signal peptide" evidence="1">
    <location>
        <begin position="1"/>
        <end position="20"/>
    </location>
</feature>
<keyword evidence="3" id="KW-1185">Reference proteome</keyword>
<dbReference type="EMBL" id="FXYH01000010">
    <property type="protein sequence ID" value="SMX44121.1"/>
    <property type="molecule type" value="Genomic_DNA"/>
</dbReference>
<proteinExistence type="predicted"/>
<evidence type="ECO:0000313" key="2">
    <source>
        <dbReference type="EMBL" id="SMX44121.1"/>
    </source>
</evidence>
<dbReference type="Proteomes" id="UP000220836">
    <property type="component" value="Unassembled WGS sequence"/>
</dbReference>
<dbReference type="OrthoDB" id="195732at2"/>
<keyword evidence="1" id="KW-0732">Signal</keyword>
<evidence type="ECO:0000256" key="1">
    <source>
        <dbReference type="SAM" id="SignalP"/>
    </source>
</evidence>
<protein>
    <submittedName>
        <fullName evidence="2">Uncharacterized protein</fullName>
    </submittedName>
</protein>
<evidence type="ECO:0000313" key="3">
    <source>
        <dbReference type="Proteomes" id="UP000220836"/>
    </source>
</evidence>
<gene>
    <name evidence="2" type="ORF">PEV8663_02792</name>
</gene>
<sequence>MKFGTKIALALTLCGSQIHASEYDAAMQSFLDGNIRNWATAPEIVSAIQSQNTTTSGFDEAHIIDLDTIWRSEVGSDSTPTITPVLNNAAAEFLRGQVAQMDGMITEVFIMDSVGLNVAASGVTSDYWQGDEAKFTQTYAVGSDAVHFSDIDFDESSQSYQAQISFTIIDPASGAPIGAMTVGVLADGLM</sequence>
<organism evidence="2 3">
    <name type="scientific">Pelagimonas varians</name>
    <dbReference type="NCBI Taxonomy" id="696760"/>
    <lineage>
        <taxon>Bacteria</taxon>
        <taxon>Pseudomonadati</taxon>
        <taxon>Pseudomonadota</taxon>
        <taxon>Alphaproteobacteria</taxon>
        <taxon>Rhodobacterales</taxon>
        <taxon>Roseobacteraceae</taxon>
        <taxon>Pelagimonas</taxon>
    </lineage>
</organism>
<dbReference type="RefSeq" id="WP_097805275.1">
    <property type="nucleotide sequence ID" value="NZ_CBDIHF020000003.1"/>
</dbReference>
<name>A0A238KN80_9RHOB</name>
<reference evidence="2 3" key="1">
    <citation type="submission" date="2017-05" db="EMBL/GenBank/DDBJ databases">
        <authorList>
            <person name="Song R."/>
            <person name="Chenine A.L."/>
            <person name="Ruprecht R.M."/>
        </authorList>
    </citation>
    <scope>NUCLEOTIDE SEQUENCE [LARGE SCALE GENOMIC DNA]</scope>
    <source>
        <strain evidence="2 3">CECT 8663</strain>
    </source>
</reference>
<feature type="chain" id="PRO_5012534184" evidence="1">
    <location>
        <begin position="21"/>
        <end position="190"/>
    </location>
</feature>
<dbReference type="AlphaFoldDB" id="A0A238KN80"/>